<dbReference type="Proteomes" id="UP001215598">
    <property type="component" value="Unassembled WGS sequence"/>
</dbReference>
<gene>
    <name evidence="1" type="ORF">B0H16DRAFT_1718777</name>
</gene>
<dbReference type="SUPFAM" id="SSF54427">
    <property type="entry name" value="NTF2-like"/>
    <property type="match status" value="1"/>
</dbReference>
<proteinExistence type="predicted"/>
<reference evidence="1" key="1">
    <citation type="submission" date="2023-03" db="EMBL/GenBank/DDBJ databases">
        <title>Massive genome expansion in bonnet fungi (Mycena s.s.) driven by repeated elements and novel gene families across ecological guilds.</title>
        <authorList>
            <consortium name="Lawrence Berkeley National Laboratory"/>
            <person name="Harder C.B."/>
            <person name="Miyauchi S."/>
            <person name="Viragh M."/>
            <person name="Kuo A."/>
            <person name="Thoen E."/>
            <person name="Andreopoulos B."/>
            <person name="Lu D."/>
            <person name="Skrede I."/>
            <person name="Drula E."/>
            <person name="Henrissat B."/>
            <person name="Morin E."/>
            <person name="Kohler A."/>
            <person name="Barry K."/>
            <person name="LaButti K."/>
            <person name="Morin E."/>
            <person name="Salamov A."/>
            <person name="Lipzen A."/>
            <person name="Mereny Z."/>
            <person name="Hegedus B."/>
            <person name="Baldrian P."/>
            <person name="Stursova M."/>
            <person name="Weitz H."/>
            <person name="Taylor A."/>
            <person name="Grigoriev I.V."/>
            <person name="Nagy L.G."/>
            <person name="Martin F."/>
            <person name="Kauserud H."/>
        </authorList>
    </citation>
    <scope>NUCLEOTIDE SEQUENCE</scope>
    <source>
        <strain evidence="1">CBHHK182m</strain>
    </source>
</reference>
<dbReference type="Gene3D" id="3.10.450.50">
    <property type="match status" value="1"/>
</dbReference>
<dbReference type="EMBL" id="JARKIB010000031">
    <property type="protein sequence ID" value="KAJ7762941.1"/>
    <property type="molecule type" value="Genomic_DNA"/>
</dbReference>
<keyword evidence="2" id="KW-1185">Reference proteome</keyword>
<accession>A0AAD7JE24</accession>
<dbReference type="InterPro" id="IPR032710">
    <property type="entry name" value="NTF2-like_dom_sf"/>
</dbReference>
<protein>
    <submittedName>
        <fullName evidence="1">Uncharacterized protein</fullName>
    </submittedName>
</protein>
<dbReference type="AlphaFoldDB" id="A0AAD7JE24"/>
<sequence length="86" mass="9078">MAEPNLLIETNETFIEAVAASGQTAEACSVLPVPSSPETSPRETIQAFVEATTSGDVESMAASMTDNFMWRVLPATLGSPTTYATH</sequence>
<organism evidence="1 2">
    <name type="scientific">Mycena metata</name>
    <dbReference type="NCBI Taxonomy" id="1033252"/>
    <lineage>
        <taxon>Eukaryota</taxon>
        <taxon>Fungi</taxon>
        <taxon>Dikarya</taxon>
        <taxon>Basidiomycota</taxon>
        <taxon>Agaricomycotina</taxon>
        <taxon>Agaricomycetes</taxon>
        <taxon>Agaricomycetidae</taxon>
        <taxon>Agaricales</taxon>
        <taxon>Marasmiineae</taxon>
        <taxon>Mycenaceae</taxon>
        <taxon>Mycena</taxon>
    </lineage>
</organism>
<evidence type="ECO:0000313" key="1">
    <source>
        <dbReference type="EMBL" id="KAJ7762941.1"/>
    </source>
</evidence>
<comment type="caution">
    <text evidence="1">The sequence shown here is derived from an EMBL/GenBank/DDBJ whole genome shotgun (WGS) entry which is preliminary data.</text>
</comment>
<name>A0AAD7JE24_9AGAR</name>
<evidence type="ECO:0000313" key="2">
    <source>
        <dbReference type="Proteomes" id="UP001215598"/>
    </source>
</evidence>